<feature type="domain" description="Methyltransferase regulatory" evidence="1">
    <location>
        <begin position="217"/>
        <end position="299"/>
    </location>
</feature>
<dbReference type="EMBL" id="JACYTO010000001">
    <property type="protein sequence ID" value="MBD8501752.1"/>
    <property type="molecule type" value="Genomic_DNA"/>
</dbReference>
<evidence type="ECO:0000313" key="3">
    <source>
        <dbReference type="EMBL" id="MBD8501752.1"/>
    </source>
</evidence>
<dbReference type="Pfam" id="PF10119">
    <property type="entry name" value="MethyTransf_Reg"/>
    <property type="match status" value="1"/>
</dbReference>
<name>A0ABR9B5U5_9RHOO</name>
<sequence>MDSTHDGYITDVAYIDNYYEQLSPLAINYLAALNGHLPRNPDDFDYCELGCGNGLSLVVHAATHPGGRFTGIDVIPDHIARARGLADAAGLTNLALYADSIADWVARDDGQKFDFIAMHGLYTWVSDAVRADIHRFIERRLKPGGLVLVSYNAKPGFSAREPLRNIMRRFATPLSTNPLERAHLGLSYLRLMLNAQVPFFRLNPELAKYAESLFDKDPHYIAHEFFHDDWHIFGVDEVAGAMQNSGLAFAGTLPLWQNHADIDVPANVSGLFNAQTERVTREVHKDFLYNTVFRTDLYVAAPADAAPLPRTETLAAMCFRAAVPATDVQFAPLAGANQLSLNTPLHRTVFALLQDQARTFADLAAQPALAGHGRDDLVAALTQWVLSGQVRPTLPAPLPPSHPVIAATNRALLAEAFAAGDRDGALLLSPCYGSAFWFDKTQALALAVLADPAAGEAGATLAELMKHCGLSMEEDGRALDEEALANLAMDLSDDLEASGALTQARLLGVVG</sequence>
<dbReference type="Proteomes" id="UP000603602">
    <property type="component" value="Unassembled WGS sequence"/>
</dbReference>
<feature type="domain" description="Methyltransferase" evidence="2">
    <location>
        <begin position="45"/>
        <end position="152"/>
    </location>
</feature>
<comment type="caution">
    <text evidence="3">The sequence shown here is derived from an EMBL/GenBank/DDBJ whole genome shotgun (WGS) entry which is preliminary data.</text>
</comment>
<dbReference type="InterPro" id="IPR018773">
    <property type="entry name" value="MeTrfase_reg_dom_prd"/>
</dbReference>
<organism evidence="3 4">
    <name type="scientific">Thauera sedimentorum</name>
    <dbReference type="NCBI Taxonomy" id="2767595"/>
    <lineage>
        <taxon>Bacteria</taxon>
        <taxon>Pseudomonadati</taxon>
        <taxon>Pseudomonadota</taxon>
        <taxon>Betaproteobacteria</taxon>
        <taxon>Rhodocyclales</taxon>
        <taxon>Zoogloeaceae</taxon>
        <taxon>Thauera</taxon>
    </lineage>
</organism>
<keyword evidence="3" id="KW-0489">Methyltransferase</keyword>
<keyword evidence="3" id="KW-0808">Transferase</keyword>
<protein>
    <submittedName>
        <fullName evidence="3">Class I SAM-dependent methyltransferase</fullName>
    </submittedName>
</protein>
<dbReference type="InterPro" id="IPR025714">
    <property type="entry name" value="Methyltranfer_dom"/>
</dbReference>
<dbReference type="CDD" id="cd02440">
    <property type="entry name" value="AdoMet_MTases"/>
    <property type="match status" value="1"/>
</dbReference>
<dbReference type="Gene3D" id="3.40.50.150">
    <property type="entry name" value="Vaccinia Virus protein VP39"/>
    <property type="match status" value="1"/>
</dbReference>
<dbReference type="InterPro" id="IPR029063">
    <property type="entry name" value="SAM-dependent_MTases_sf"/>
</dbReference>
<dbReference type="GO" id="GO:0032259">
    <property type="term" value="P:methylation"/>
    <property type="evidence" value="ECO:0007669"/>
    <property type="project" value="UniProtKB-KW"/>
</dbReference>
<keyword evidence="4" id="KW-1185">Reference proteome</keyword>
<dbReference type="Pfam" id="PF13847">
    <property type="entry name" value="Methyltransf_31"/>
    <property type="match status" value="1"/>
</dbReference>
<dbReference type="SUPFAM" id="SSF53335">
    <property type="entry name" value="S-adenosyl-L-methionine-dependent methyltransferases"/>
    <property type="match status" value="1"/>
</dbReference>
<dbReference type="GO" id="GO:0008168">
    <property type="term" value="F:methyltransferase activity"/>
    <property type="evidence" value="ECO:0007669"/>
    <property type="project" value="UniProtKB-KW"/>
</dbReference>
<evidence type="ECO:0000259" key="1">
    <source>
        <dbReference type="Pfam" id="PF10119"/>
    </source>
</evidence>
<accession>A0ABR9B5U5</accession>
<dbReference type="RefSeq" id="WP_187716583.1">
    <property type="nucleotide sequence ID" value="NZ_JACTAH010000001.1"/>
</dbReference>
<evidence type="ECO:0000259" key="2">
    <source>
        <dbReference type="Pfam" id="PF13847"/>
    </source>
</evidence>
<proteinExistence type="predicted"/>
<reference evidence="4" key="1">
    <citation type="submission" date="2023-07" db="EMBL/GenBank/DDBJ databases">
        <title>Thauera sp. CAU 1555 isolated from sand of Yaerae Beach.</title>
        <authorList>
            <person name="Kim W."/>
        </authorList>
    </citation>
    <scope>NUCLEOTIDE SEQUENCE [LARGE SCALE GENOMIC DNA]</scope>
    <source>
        <strain evidence="4">CAU 1555</strain>
    </source>
</reference>
<gene>
    <name evidence="3" type="ORF">IFO67_02550</name>
</gene>
<evidence type="ECO:0000313" key="4">
    <source>
        <dbReference type="Proteomes" id="UP000603602"/>
    </source>
</evidence>